<comment type="caution">
    <text evidence="2">The sequence shown here is derived from an EMBL/GenBank/DDBJ whole genome shotgun (WGS) entry which is preliminary data.</text>
</comment>
<keyword evidence="1" id="KW-1277">Toxin-antitoxin system</keyword>
<dbReference type="Proteomes" id="UP001580407">
    <property type="component" value="Unassembled WGS sequence"/>
</dbReference>
<dbReference type="RefSeq" id="WP_375528623.1">
    <property type="nucleotide sequence ID" value="NZ_JBHILM010000052.1"/>
</dbReference>
<protein>
    <submittedName>
        <fullName evidence="2">Type II toxin-antitoxin system RelE/ParE family toxin</fullName>
    </submittedName>
</protein>
<proteinExistence type="predicted"/>
<dbReference type="InterPro" id="IPR035093">
    <property type="entry name" value="RelE/ParE_toxin_dom_sf"/>
</dbReference>
<evidence type="ECO:0000313" key="2">
    <source>
        <dbReference type="EMBL" id="MFB5684961.1"/>
    </source>
</evidence>
<gene>
    <name evidence="2" type="ORF">ACE3NQ_29035</name>
</gene>
<dbReference type="InterPro" id="IPR007712">
    <property type="entry name" value="RelE/ParE_toxin"/>
</dbReference>
<keyword evidence="3" id="KW-1185">Reference proteome</keyword>
<accession>A0ABV5BGY2</accession>
<reference evidence="2 3" key="1">
    <citation type="submission" date="2024-09" db="EMBL/GenBank/DDBJ databases">
        <authorList>
            <person name="Ruan L."/>
        </authorList>
    </citation>
    <scope>NUCLEOTIDE SEQUENCE [LARGE SCALE GENOMIC DNA]</scope>
    <source>
        <strain evidence="2 3">D33</strain>
    </source>
</reference>
<name>A0ABV5BGY2_9BACL</name>
<dbReference type="Gene3D" id="3.30.2310.20">
    <property type="entry name" value="RelE-like"/>
    <property type="match status" value="1"/>
</dbReference>
<evidence type="ECO:0000313" key="3">
    <source>
        <dbReference type="Proteomes" id="UP001580407"/>
    </source>
</evidence>
<organism evidence="2 3">
    <name type="scientific">Paenibacillus terreus</name>
    <dbReference type="NCBI Taxonomy" id="1387834"/>
    <lineage>
        <taxon>Bacteria</taxon>
        <taxon>Bacillati</taxon>
        <taxon>Bacillota</taxon>
        <taxon>Bacilli</taxon>
        <taxon>Bacillales</taxon>
        <taxon>Paenibacillaceae</taxon>
        <taxon>Paenibacillus</taxon>
    </lineage>
</organism>
<dbReference type="Pfam" id="PF05016">
    <property type="entry name" value="ParE_toxin"/>
    <property type="match status" value="1"/>
</dbReference>
<dbReference type="EMBL" id="JBHILM010000052">
    <property type="protein sequence ID" value="MFB5684961.1"/>
    <property type="molecule type" value="Genomic_DNA"/>
</dbReference>
<sequence length="57" mass="6656">MSALKLKKGRGIIVPEMDDPNLREVFIHRYRLIYQIHNKSVIIKTIVHGAREISNDK</sequence>
<evidence type="ECO:0000256" key="1">
    <source>
        <dbReference type="ARBA" id="ARBA00022649"/>
    </source>
</evidence>